<dbReference type="Proteomes" id="UP000221165">
    <property type="component" value="Unassembled WGS sequence"/>
</dbReference>
<feature type="non-terminal residue" evidence="2">
    <location>
        <position position="214"/>
    </location>
</feature>
<evidence type="ECO:0000313" key="3">
    <source>
        <dbReference type="Proteomes" id="UP000221165"/>
    </source>
</evidence>
<dbReference type="RefSeq" id="XP_067920819.1">
    <property type="nucleotide sequence ID" value="XM_068067203.1"/>
</dbReference>
<organism evidence="2 3">
    <name type="scientific">Cystoisospora suis</name>
    <dbReference type="NCBI Taxonomy" id="483139"/>
    <lineage>
        <taxon>Eukaryota</taxon>
        <taxon>Sar</taxon>
        <taxon>Alveolata</taxon>
        <taxon>Apicomplexa</taxon>
        <taxon>Conoidasida</taxon>
        <taxon>Coccidia</taxon>
        <taxon>Eucoccidiorida</taxon>
        <taxon>Eimeriorina</taxon>
        <taxon>Sarcocystidae</taxon>
        <taxon>Cystoisospora</taxon>
    </lineage>
</organism>
<gene>
    <name evidence="2" type="ORF">CSUI_007053</name>
</gene>
<proteinExistence type="predicted"/>
<evidence type="ECO:0000256" key="1">
    <source>
        <dbReference type="SAM" id="MobiDB-lite"/>
    </source>
</evidence>
<comment type="caution">
    <text evidence="2">The sequence shown here is derived from an EMBL/GenBank/DDBJ whole genome shotgun (WGS) entry which is preliminary data.</text>
</comment>
<feature type="region of interest" description="Disordered" evidence="1">
    <location>
        <begin position="1"/>
        <end position="37"/>
    </location>
</feature>
<dbReference type="AlphaFoldDB" id="A0A2C6KNJ9"/>
<dbReference type="EMBL" id="MIGC01003639">
    <property type="protein sequence ID" value="PHJ19117.1"/>
    <property type="molecule type" value="Genomic_DNA"/>
</dbReference>
<dbReference type="OrthoDB" id="10503518at2759"/>
<dbReference type="VEuPathDB" id="ToxoDB:CSUI_007053"/>
<sequence length="214" mass="22787">MYNSPPSAGGGGGRPHPPPPAVSIHPPQHHLGNSNYVGDVNGSRSLCNQNSFPEYHQGPPPGFPAQASFGFLKKFADRAFDLQRQKGGECPTAQELLQLVEPPEPILLCLAALHAKNKTIITVSDGVSWCRIASTQLPPLSLIFPPTPSGASPPPDALPPATEENLNAAAQGLCGCLIRLGQLSITRTPRGKHIILARAFHVLSRNYRGTAEDF</sequence>
<name>A0A2C6KNJ9_9APIC</name>
<dbReference type="GeneID" id="94430414"/>
<keyword evidence="3" id="KW-1185">Reference proteome</keyword>
<protein>
    <submittedName>
        <fullName evidence="2">Replication factor-a protein 1 subfamily protein</fullName>
    </submittedName>
</protein>
<evidence type="ECO:0000313" key="2">
    <source>
        <dbReference type="EMBL" id="PHJ19117.1"/>
    </source>
</evidence>
<reference evidence="2 3" key="1">
    <citation type="journal article" date="2017" name="Int. J. Parasitol.">
        <title>The genome of the protozoan parasite Cystoisospora suis and a reverse vaccinology approach to identify vaccine candidates.</title>
        <authorList>
            <person name="Palmieri N."/>
            <person name="Shrestha A."/>
            <person name="Ruttkowski B."/>
            <person name="Beck T."/>
            <person name="Vogl C."/>
            <person name="Tomley F."/>
            <person name="Blake D.P."/>
            <person name="Joachim A."/>
        </authorList>
    </citation>
    <scope>NUCLEOTIDE SEQUENCE [LARGE SCALE GENOMIC DNA]</scope>
    <source>
        <strain evidence="2 3">Wien I</strain>
    </source>
</reference>
<accession>A0A2C6KNJ9</accession>